<dbReference type="SUPFAM" id="SSF52343">
    <property type="entry name" value="Ferredoxin reductase-like, C-terminal NADP-linked domain"/>
    <property type="match status" value="1"/>
</dbReference>
<organism evidence="11 12">
    <name type="scientific">Microbacterium resistens</name>
    <dbReference type="NCBI Taxonomy" id="156977"/>
    <lineage>
        <taxon>Bacteria</taxon>
        <taxon>Bacillati</taxon>
        <taxon>Actinomycetota</taxon>
        <taxon>Actinomycetes</taxon>
        <taxon>Micrococcales</taxon>
        <taxon>Microbacteriaceae</taxon>
        <taxon>Microbacterium</taxon>
    </lineage>
</organism>
<dbReference type="Gene3D" id="3.10.20.30">
    <property type="match status" value="1"/>
</dbReference>
<dbReference type="InterPro" id="IPR001433">
    <property type="entry name" value="OxRdtase_FAD/NAD-bd"/>
</dbReference>
<dbReference type="InterPro" id="IPR017938">
    <property type="entry name" value="Riboflavin_synthase-like_b-brl"/>
</dbReference>
<dbReference type="InterPro" id="IPR050415">
    <property type="entry name" value="MRET"/>
</dbReference>
<evidence type="ECO:0000256" key="5">
    <source>
        <dbReference type="ARBA" id="ARBA00022827"/>
    </source>
</evidence>
<name>A0ABY3RU25_9MICO</name>
<dbReference type="PRINTS" id="PR00410">
    <property type="entry name" value="PHEHYDRXLASE"/>
</dbReference>
<evidence type="ECO:0000259" key="10">
    <source>
        <dbReference type="PROSITE" id="PS51384"/>
    </source>
</evidence>
<dbReference type="InterPro" id="IPR039261">
    <property type="entry name" value="FNR_nucleotide-bd"/>
</dbReference>
<feature type="domain" description="2Fe-2S ferredoxin-type" evidence="9">
    <location>
        <begin position="265"/>
        <end position="352"/>
    </location>
</feature>
<dbReference type="InterPro" id="IPR012675">
    <property type="entry name" value="Beta-grasp_dom_sf"/>
</dbReference>
<dbReference type="PROSITE" id="PS00197">
    <property type="entry name" value="2FE2S_FER_1"/>
    <property type="match status" value="1"/>
</dbReference>
<dbReference type="PROSITE" id="PS51384">
    <property type="entry name" value="FAD_FR"/>
    <property type="match status" value="1"/>
</dbReference>
<dbReference type="InterPro" id="IPR001709">
    <property type="entry name" value="Flavoprot_Pyr_Nucl_cyt_Rdtase"/>
</dbReference>
<dbReference type="InterPro" id="IPR008333">
    <property type="entry name" value="Cbr1-like_FAD-bd_dom"/>
</dbReference>
<dbReference type="SUPFAM" id="SSF63380">
    <property type="entry name" value="Riboflavin synthase domain-like"/>
    <property type="match status" value="1"/>
</dbReference>
<evidence type="ECO:0000259" key="9">
    <source>
        <dbReference type="PROSITE" id="PS51085"/>
    </source>
</evidence>
<evidence type="ECO:0000256" key="3">
    <source>
        <dbReference type="ARBA" id="ARBA00022714"/>
    </source>
</evidence>
<dbReference type="EMBL" id="CP082781">
    <property type="protein sequence ID" value="UGS27549.1"/>
    <property type="molecule type" value="Genomic_DNA"/>
</dbReference>
<dbReference type="PRINTS" id="PR00371">
    <property type="entry name" value="FPNCR"/>
</dbReference>
<dbReference type="PANTHER" id="PTHR47354">
    <property type="entry name" value="NADH OXIDOREDUCTASE HCR"/>
    <property type="match status" value="1"/>
</dbReference>
<dbReference type="InterPro" id="IPR001041">
    <property type="entry name" value="2Fe-2S_ferredoxin-type"/>
</dbReference>
<dbReference type="RefSeq" id="WP_231820883.1">
    <property type="nucleotide sequence ID" value="NZ_CP082781.1"/>
</dbReference>
<sequence>MAEPARIAPAELRIVDVIEETADARSLVFGVPPELSRVFDYRPGQFLTLRIPSERTGAVARSYSLSSTPGIDAHLKVTVKRTDGGYASNWLCDSIRVGDLITVLPPSGSFVLRRLDADLLLFAGGSGITPVISILKAALRDGTGRIRLVYANRDRDSVIFRAELNALAEKHPDRLSMLHWYDDEHGYPDIPRVADAAASHPDADAYLCGPPPFMRTVADGLRHAGFGADRVHREVFSSLSGNPFDEVAPVPEEPADQDAGSAGAAKGVVHLDGETHEVAWPRDRTLVDVLLARGIDVPYSCRSGECGSCACRLVSGEVSMAPTEAMDQEDIDEGYLLGCQTRPASDEVEIAF</sequence>
<evidence type="ECO:0000256" key="6">
    <source>
        <dbReference type="ARBA" id="ARBA00023002"/>
    </source>
</evidence>
<dbReference type="Pfam" id="PF00970">
    <property type="entry name" value="FAD_binding_6"/>
    <property type="match status" value="1"/>
</dbReference>
<evidence type="ECO:0000256" key="1">
    <source>
        <dbReference type="ARBA" id="ARBA00001974"/>
    </source>
</evidence>
<evidence type="ECO:0000256" key="4">
    <source>
        <dbReference type="ARBA" id="ARBA00022723"/>
    </source>
</evidence>
<proteinExistence type="predicted"/>
<dbReference type="Pfam" id="PF00111">
    <property type="entry name" value="Fer2"/>
    <property type="match status" value="1"/>
</dbReference>
<dbReference type="Proteomes" id="UP001199642">
    <property type="component" value="Chromosome"/>
</dbReference>
<evidence type="ECO:0000256" key="7">
    <source>
        <dbReference type="ARBA" id="ARBA00023004"/>
    </source>
</evidence>
<dbReference type="InterPro" id="IPR036010">
    <property type="entry name" value="2Fe-2S_ferredoxin-like_sf"/>
</dbReference>
<dbReference type="InterPro" id="IPR017927">
    <property type="entry name" value="FAD-bd_FR_type"/>
</dbReference>
<keyword evidence="6" id="KW-0560">Oxidoreductase</keyword>
<comment type="cofactor">
    <cofactor evidence="1">
        <name>FAD</name>
        <dbReference type="ChEBI" id="CHEBI:57692"/>
    </cofactor>
</comment>
<evidence type="ECO:0000313" key="12">
    <source>
        <dbReference type="Proteomes" id="UP001199642"/>
    </source>
</evidence>
<keyword evidence="5" id="KW-0274">FAD</keyword>
<keyword evidence="2" id="KW-0285">Flavoprotein</keyword>
<evidence type="ECO:0000256" key="2">
    <source>
        <dbReference type="ARBA" id="ARBA00022630"/>
    </source>
</evidence>
<dbReference type="Gene3D" id="2.40.30.10">
    <property type="entry name" value="Translation factors"/>
    <property type="match status" value="1"/>
</dbReference>
<dbReference type="PANTHER" id="PTHR47354:SF8">
    <property type="entry name" value="1,2-PHENYLACETYL-COA EPOXIDASE, SUBUNIT E"/>
    <property type="match status" value="1"/>
</dbReference>
<keyword evidence="4" id="KW-0479">Metal-binding</keyword>
<dbReference type="CDD" id="cd00207">
    <property type="entry name" value="fer2"/>
    <property type="match status" value="1"/>
</dbReference>
<keyword evidence="8" id="KW-0411">Iron-sulfur</keyword>
<keyword evidence="3" id="KW-0001">2Fe-2S</keyword>
<evidence type="ECO:0000256" key="8">
    <source>
        <dbReference type="ARBA" id="ARBA00023014"/>
    </source>
</evidence>
<reference evidence="11 12" key="1">
    <citation type="submission" date="2023-01" db="EMBL/GenBank/DDBJ databases">
        <title>Characterization of estradiol degrading bacteria Microbacterium sp. MZT7 and reveal degrading genes through genome analysis.</title>
        <authorList>
            <person name="Hao P."/>
            <person name="Gao Y."/>
        </authorList>
    </citation>
    <scope>NUCLEOTIDE SEQUENCE [LARGE SCALE GENOMIC DNA]</scope>
    <source>
        <strain evidence="11 12">MZT7</strain>
    </source>
</reference>
<dbReference type="InterPro" id="IPR006058">
    <property type="entry name" value="2Fe2S_fd_BS"/>
</dbReference>
<keyword evidence="7" id="KW-0408">Iron</keyword>
<protein>
    <submittedName>
        <fullName evidence="11">Ferredoxin--NADP reductase</fullName>
    </submittedName>
</protein>
<dbReference type="CDD" id="cd06214">
    <property type="entry name" value="PA_degradation_oxidoreductase_like"/>
    <property type="match status" value="1"/>
</dbReference>
<accession>A0ABY3RU25</accession>
<gene>
    <name evidence="11" type="ORF">K8F61_04990</name>
</gene>
<feature type="domain" description="FAD-binding FR-type" evidence="10">
    <location>
        <begin position="7"/>
        <end position="113"/>
    </location>
</feature>
<evidence type="ECO:0000313" key="11">
    <source>
        <dbReference type="EMBL" id="UGS27549.1"/>
    </source>
</evidence>
<dbReference type="PROSITE" id="PS51085">
    <property type="entry name" value="2FE2S_FER_2"/>
    <property type="match status" value="1"/>
</dbReference>
<dbReference type="Gene3D" id="3.40.50.80">
    <property type="entry name" value="Nucleotide-binding domain of ferredoxin-NADP reductase (FNR) module"/>
    <property type="match status" value="1"/>
</dbReference>
<keyword evidence="12" id="KW-1185">Reference proteome</keyword>
<dbReference type="Pfam" id="PF00175">
    <property type="entry name" value="NAD_binding_1"/>
    <property type="match status" value="1"/>
</dbReference>
<dbReference type="SUPFAM" id="SSF54292">
    <property type="entry name" value="2Fe-2S ferredoxin-like"/>
    <property type="match status" value="1"/>
</dbReference>